<feature type="transmembrane region" description="Helical" evidence="1">
    <location>
        <begin position="102"/>
        <end position="125"/>
    </location>
</feature>
<name>A0ABT9DVC7_9PROT</name>
<evidence type="ECO:0000256" key="1">
    <source>
        <dbReference type="SAM" id="Phobius"/>
    </source>
</evidence>
<reference evidence="2 3" key="1">
    <citation type="submission" date="2023-08" db="EMBL/GenBank/DDBJ databases">
        <title>The draft genome sequence of Paracraurococcus sp. LOR1-02.</title>
        <authorList>
            <person name="Kingkaew E."/>
            <person name="Tanasupawat S."/>
        </authorList>
    </citation>
    <scope>NUCLEOTIDE SEQUENCE [LARGE SCALE GENOMIC DNA]</scope>
    <source>
        <strain evidence="2 3">LOR1-02</strain>
    </source>
</reference>
<feature type="transmembrane region" description="Helical" evidence="1">
    <location>
        <begin position="234"/>
        <end position="258"/>
    </location>
</feature>
<proteinExistence type="predicted"/>
<accession>A0ABT9DVC7</accession>
<protein>
    <recommendedName>
        <fullName evidence="4">Glycosyltransferase RgtA/B/C/D-like domain-containing protein</fullName>
    </recommendedName>
</protein>
<feature type="transmembrane region" description="Helical" evidence="1">
    <location>
        <begin position="472"/>
        <end position="490"/>
    </location>
</feature>
<comment type="caution">
    <text evidence="2">The sequence shown here is derived from an EMBL/GenBank/DDBJ whole genome shotgun (WGS) entry which is preliminary data.</text>
</comment>
<feature type="transmembrane region" description="Helical" evidence="1">
    <location>
        <begin position="408"/>
        <end position="427"/>
    </location>
</feature>
<keyword evidence="1" id="KW-1133">Transmembrane helix</keyword>
<gene>
    <name evidence="2" type="ORF">Q7A36_05820</name>
</gene>
<dbReference type="EMBL" id="JAUTWS010000004">
    <property type="protein sequence ID" value="MDO9707855.1"/>
    <property type="molecule type" value="Genomic_DNA"/>
</dbReference>
<dbReference type="RefSeq" id="WP_305102721.1">
    <property type="nucleotide sequence ID" value="NZ_JAUTWS010000004.1"/>
</dbReference>
<keyword evidence="3" id="KW-1185">Reference proteome</keyword>
<dbReference type="Proteomes" id="UP001243009">
    <property type="component" value="Unassembled WGS sequence"/>
</dbReference>
<sequence>MRHPGLLVRLLLGTLLLAAPALLNRQPLLYEDIFAYLRGPAVISLQLGGPRFENAWSKVHRPLAAPAPAAAEAPAVAPEAPAAQQDRSIEAGRSIYWGTLAYLTWLASGFWLLVVLQAAIVAWLLDLLLLRCLRLGTAWYAGALVGLTLLTPLPYYVAYVMPDLFAAVAILGAALLVGFWRDLARTDRVLLWLLVAFGVMAHASHLLTLAAILVVCAVAALLRRTPAPRAAPLLALAACVALGALGEVAFGQAVRLALHQSPLRLPHMTAHLIEMGPGLDLLRAQCGGASPFALCAYVDRLPVDWVSFLFDSDPARGVFGAADMVLKRRISEEQTRFLLATLAHDPLGTATGLLRDGLEQVVSFGLPDIVYTQKRLDFFAGYFPAALAEGAPRTLVQTHPAITRVHEAIIYAVALAALLAGGIALLRPGPARRDPAWDGAATVALVVLLGLVVNGLVCGMLASPYGRFEARVIWLLPLVAMALVGLRLRAGARQAVAAGAQAA</sequence>
<evidence type="ECO:0000313" key="3">
    <source>
        <dbReference type="Proteomes" id="UP001243009"/>
    </source>
</evidence>
<keyword evidence="1" id="KW-0812">Transmembrane</keyword>
<feature type="transmembrane region" description="Helical" evidence="1">
    <location>
        <begin position="164"/>
        <end position="180"/>
    </location>
</feature>
<keyword evidence="1" id="KW-0472">Membrane</keyword>
<evidence type="ECO:0008006" key="4">
    <source>
        <dbReference type="Google" id="ProtNLM"/>
    </source>
</evidence>
<feature type="transmembrane region" description="Helical" evidence="1">
    <location>
        <begin position="137"/>
        <end position="158"/>
    </location>
</feature>
<evidence type="ECO:0000313" key="2">
    <source>
        <dbReference type="EMBL" id="MDO9707855.1"/>
    </source>
</evidence>
<organism evidence="2 3">
    <name type="scientific">Paracraurococcus lichenis</name>
    <dbReference type="NCBI Taxonomy" id="3064888"/>
    <lineage>
        <taxon>Bacteria</taxon>
        <taxon>Pseudomonadati</taxon>
        <taxon>Pseudomonadota</taxon>
        <taxon>Alphaproteobacteria</taxon>
        <taxon>Acetobacterales</taxon>
        <taxon>Roseomonadaceae</taxon>
        <taxon>Paracraurococcus</taxon>
    </lineage>
</organism>
<feature type="transmembrane region" description="Helical" evidence="1">
    <location>
        <begin position="439"/>
        <end position="460"/>
    </location>
</feature>
<feature type="transmembrane region" description="Helical" evidence="1">
    <location>
        <begin position="189"/>
        <end position="222"/>
    </location>
</feature>